<protein>
    <submittedName>
        <fullName evidence="3">Uncharacterized protein</fullName>
    </submittedName>
</protein>
<keyword evidence="1" id="KW-0812">Transmembrane</keyword>
<dbReference type="OrthoDB" id="467081at2"/>
<feature type="chain" id="PRO_5021808126" evidence="2">
    <location>
        <begin position="24"/>
        <end position="390"/>
    </location>
</feature>
<reference evidence="3 4" key="1">
    <citation type="submission" date="2019-02" db="EMBL/GenBank/DDBJ databases">
        <title>Deep-cultivation of Planctomycetes and their phenomic and genomic characterization uncovers novel biology.</title>
        <authorList>
            <person name="Wiegand S."/>
            <person name="Jogler M."/>
            <person name="Boedeker C."/>
            <person name="Pinto D."/>
            <person name="Vollmers J."/>
            <person name="Rivas-Marin E."/>
            <person name="Kohn T."/>
            <person name="Peeters S.H."/>
            <person name="Heuer A."/>
            <person name="Rast P."/>
            <person name="Oberbeckmann S."/>
            <person name="Bunk B."/>
            <person name="Jeske O."/>
            <person name="Meyerdierks A."/>
            <person name="Storesund J.E."/>
            <person name="Kallscheuer N."/>
            <person name="Luecker S."/>
            <person name="Lage O.M."/>
            <person name="Pohl T."/>
            <person name="Merkel B.J."/>
            <person name="Hornburger P."/>
            <person name="Mueller R.-W."/>
            <person name="Bruemmer F."/>
            <person name="Labrenz M."/>
            <person name="Spormann A.M."/>
            <person name="Op den Camp H."/>
            <person name="Overmann J."/>
            <person name="Amann R."/>
            <person name="Jetten M.S.M."/>
            <person name="Mascher T."/>
            <person name="Medema M.H."/>
            <person name="Devos D.P."/>
            <person name="Kaster A.-K."/>
            <person name="Ovreas L."/>
            <person name="Rohde M."/>
            <person name="Galperin M.Y."/>
            <person name="Jogler C."/>
        </authorList>
    </citation>
    <scope>NUCLEOTIDE SEQUENCE [LARGE SCALE GENOMIC DNA]</scope>
    <source>
        <strain evidence="3 4">Spb1</strain>
    </source>
</reference>
<evidence type="ECO:0000313" key="4">
    <source>
        <dbReference type="Proteomes" id="UP000315349"/>
    </source>
</evidence>
<accession>A0A518GIC3</accession>
<gene>
    <name evidence="3" type="ORF">Spb1_02060</name>
</gene>
<proteinExistence type="predicted"/>
<dbReference type="EMBL" id="CP036299">
    <property type="protein sequence ID" value="QDV28343.1"/>
    <property type="molecule type" value="Genomic_DNA"/>
</dbReference>
<dbReference type="RefSeq" id="WP_145294429.1">
    <property type="nucleotide sequence ID" value="NZ_CP036299.1"/>
</dbReference>
<evidence type="ECO:0000313" key="3">
    <source>
        <dbReference type="EMBL" id="QDV28343.1"/>
    </source>
</evidence>
<dbReference type="Proteomes" id="UP000315349">
    <property type="component" value="Chromosome"/>
</dbReference>
<keyword evidence="2" id="KW-0732">Signal</keyword>
<organism evidence="3 4">
    <name type="scientific">Planctopirus ephydatiae</name>
    <dbReference type="NCBI Taxonomy" id="2528019"/>
    <lineage>
        <taxon>Bacteria</taxon>
        <taxon>Pseudomonadati</taxon>
        <taxon>Planctomycetota</taxon>
        <taxon>Planctomycetia</taxon>
        <taxon>Planctomycetales</taxon>
        <taxon>Planctomycetaceae</taxon>
        <taxon>Planctopirus</taxon>
    </lineage>
</organism>
<feature type="transmembrane region" description="Helical" evidence="1">
    <location>
        <begin position="361"/>
        <end position="382"/>
    </location>
</feature>
<dbReference type="KEGG" id="peh:Spb1_02060"/>
<evidence type="ECO:0000256" key="1">
    <source>
        <dbReference type="SAM" id="Phobius"/>
    </source>
</evidence>
<sequence length="390" mass="45271" precursor="true">MSCKLSASIFTSWMIIAIVTARSACLCSASELPKHDEKKYIEKILTGHAKIASMRRNAQFWVKETYSSSKHSVCNFLKIWCMDNHFKVHEIKTSNSHLDCSVDDAQLMSDPSLIRVVTEQCEFSLQKKLQLVDGKQRIGPLKMATNSINYDDLKHWHERMLLLMSNHATAATNIDMRESQLFFTKPEEFALSGFDQLRLFRMAPMIFRELPSGVLRMEYSRYSERIDHRGVQMKIDEKQCYVDFDPRNNYRVISSESIVHIQKSPANKPVHSTWGRLSSIYEYDDTFGRGVVPKRVFRKSWTNLPNRDDIEKDSDDKRVTEEFLIDKVEFGTVTPADFRGEPYGVPASLIEQYHLPPPAAWWWPWLCGLLGVNALLGLVWWFKRQRESMA</sequence>
<evidence type="ECO:0000256" key="2">
    <source>
        <dbReference type="SAM" id="SignalP"/>
    </source>
</evidence>
<dbReference type="AlphaFoldDB" id="A0A518GIC3"/>
<keyword evidence="1" id="KW-0472">Membrane</keyword>
<feature type="signal peptide" evidence="2">
    <location>
        <begin position="1"/>
        <end position="23"/>
    </location>
</feature>
<keyword evidence="4" id="KW-1185">Reference proteome</keyword>
<name>A0A518GIC3_9PLAN</name>
<keyword evidence="1" id="KW-1133">Transmembrane helix</keyword>